<accession>A0A542E1Z5</accession>
<comment type="caution">
    <text evidence="1">The sequence shown here is derived from an EMBL/GenBank/DDBJ whole genome shotgun (WGS) entry which is preliminary data.</text>
</comment>
<dbReference type="AlphaFoldDB" id="A0A542E1Z5"/>
<gene>
    <name evidence="1" type="ORF">FB458_2482</name>
</gene>
<reference evidence="1 2" key="1">
    <citation type="submission" date="2019-06" db="EMBL/GenBank/DDBJ databases">
        <title>Sequencing the genomes of 1000 actinobacteria strains.</title>
        <authorList>
            <person name="Klenk H.-P."/>
        </authorList>
    </citation>
    <scope>NUCLEOTIDE SEQUENCE [LARGE SCALE GENOMIC DNA]</scope>
    <source>
        <strain evidence="1 2">DSM 18607</strain>
    </source>
</reference>
<dbReference type="EMBL" id="VFMN01000001">
    <property type="protein sequence ID" value="TQJ09371.1"/>
    <property type="molecule type" value="Genomic_DNA"/>
</dbReference>
<dbReference type="PANTHER" id="PTHR37489">
    <property type="entry name" value="DUF3500 DOMAIN-CONTAINING PROTEIN"/>
    <property type="match status" value="1"/>
</dbReference>
<proteinExistence type="predicted"/>
<keyword evidence="2" id="KW-1185">Reference proteome</keyword>
<dbReference type="InterPro" id="IPR021889">
    <property type="entry name" value="DUF3500"/>
</dbReference>
<evidence type="ECO:0000313" key="2">
    <source>
        <dbReference type="Proteomes" id="UP000317893"/>
    </source>
</evidence>
<evidence type="ECO:0000313" key="1">
    <source>
        <dbReference type="EMBL" id="TQJ09371.1"/>
    </source>
</evidence>
<dbReference type="RefSeq" id="WP_211356025.1">
    <property type="nucleotide sequence ID" value="NZ_BAAAPR010000014.1"/>
</dbReference>
<name>A0A542E1Z5_9MICO</name>
<organism evidence="1 2">
    <name type="scientific">Lapillicoccus jejuensis</name>
    <dbReference type="NCBI Taxonomy" id="402171"/>
    <lineage>
        <taxon>Bacteria</taxon>
        <taxon>Bacillati</taxon>
        <taxon>Actinomycetota</taxon>
        <taxon>Actinomycetes</taxon>
        <taxon>Micrococcales</taxon>
        <taxon>Intrasporangiaceae</taxon>
        <taxon>Lapillicoccus</taxon>
    </lineage>
</organism>
<dbReference type="Proteomes" id="UP000317893">
    <property type="component" value="Unassembled WGS sequence"/>
</dbReference>
<protein>
    <submittedName>
        <fullName evidence="1">Uncharacterized protein DUF3500</fullName>
    </submittedName>
</protein>
<dbReference type="PANTHER" id="PTHR37489:SF1">
    <property type="entry name" value="DUF3500 DOMAIN-CONTAINING PROTEIN"/>
    <property type="match status" value="1"/>
</dbReference>
<sequence>MADDDTTSAPDVVSAATARRTVADRMAQAASAWLDSLDDGQRRVAVGAVPQDLAEGDGGTGDPTDAERRRWFYTPTDHGGLTVHEQRPAQQRAAMRLVATGLSAAGYVTVATVMGLENVLDHAEGFVVRFDRERGRDPGLYYLRVFGDPAGTAPWGWRFGGHHVSLNNLVVDGELVATTPCFLGADPASSPLLAGGLNRPLGRLEDLARDLVVELPTALRERAVLLDQAPPDLVTANRLRVSPGDRYLPLAAVWRDERFPDDAEQAKLQRLSDAIDDAAAFGEAQHAATELKATPQGVPASELDAGQRERLRLLLSGYLGRVPDEVSPLAVYDDDAALDAVHLAWAGPLEPGGPTYYRLQGPSLLVEWDNTQRGANHAHSVWRDPDSDFGLDVLARHRAAAH</sequence>
<dbReference type="Pfam" id="PF12006">
    <property type="entry name" value="DUF3500"/>
    <property type="match status" value="1"/>
</dbReference>